<dbReference type="Pfam" id="PF18878">
    <property type="entry name" value="PPE-PPW"/>
    <property type="match status" value="1"/>
</dbReference>
<dbReference type="Pfam" id="PF00823">
    <property type="entry name" value="PPE"/>
    <property type="match status" value="1"/>
</dbReference>
<dbReference type="InterPro" id="IPR003842">
    <property type="entry name" value="Vacuolating_cytotoxin"/>
</dbReference>
<gene>
    <name evidence="5" type="ORF">MNAB215_1248</name>
</gene>
<reference evidence="5 6" key="1">
    <citation type="submission" date="2017-01" db="EMBL/GenBank/DDBJ databases">
        <authorList>
            <consortium name="Urmite Genomes"/>
        </authorList>
    </citation>
    <scope>NUCLEOTIDE SEQUENCE [LARGE SCALE GENOMIC DNA]</scope>
    <source>
        <strain evidence="5 6">AB215</strain>
    </source>
</reference>
<dbReference type="GO" id="GO:0005576">
    <property type="term" value="C:extracellular region"/>
    <property type="evidence" value="ECO:0007669"/>
    <property type="project" value="InterPro"/>
</dbReference>
<comment type="similarity">
    <text evidence="1">Belongs to the mycobacterial PPE family.</text>
</comment>
<feature type="region of interest" description="Disordered" evidence="2">
    <location>
        <begin position="431"/>
        <end position="562"/>
    </location>
</feature>
<dbReference type="SUPFAM" id="SSF140459">
    <property type="entry name" value="PE/PPE dimer-like"/>
    <property type="match status" value="1"/>
</dbReference>
<evidence type="ECO:0000313" key="6">
    <source>
        <dbReference type="Proteomes" id="UP000240424"/>
    </source>
</evidence>
<feature type="compositionally biased region" description="Pro residues" evidence="2">
    <location>
        <begin position="381"/>
        <end position="409"/>
    </location>
</feature>
<proteinExistence type="inferred from homology"/>
<evidence type="ECO:0000259" key="3">
    <source>
        <dbReference type="Pfam" id="PF00823"/>
    </source>
</evidence>
<evidence type="ECO:0000313" key="5">
    <source>
        <dbReference type="EMBL" id="SPM39066.1"/>
    </source>
</evidence>
<dbReference type="InterPro" id="IPR000030">
    <property type="entry name" value="PPE_dom"/>
</dbReference>
<feature type="compositionally biased region" description="Basic and acidic residues" evidence="2">
    <location>
        <begin position="553"/>
        <end position="562"/>
    </location>
</feature>
<feature type="domain" description="PPE-PPW subfamily C-terminal" evidence="4">
    <location>
        <begin position="503"/>
        <end position="550"/>
    </location>
</feature>
<dbReference type="PANTHER" id="PTHR46766">
    <property type="entry name" value="GLUTAMINE-RICH PROTEIN 2"/>
    <property type="match status" value="1"/>
</dbReference>
<keyword evidence="6" id="KW-1185">Reference proteome</keyword>
<dbReference type="GO" id="GO:0052572">
    <property type="term" value="P:response to host immune response"/>
    <property type="evidence" value="ECO:0007669"/>
    <property type="project" value="TreeGrafter"/>
</dbReference>
<evidence type="ECO:0000256" key="2">
    <source>
        <dbReference type="SAM" id="MobiDB-lite"/>
    </source>
</evidence>
<dbReference type="RefSeq" id="WP_077077923.1">
    <property type="nucleotide sequence ID" value="NZ_FUEZ01000003.1"/>
</dbReference>
<protein>
    <recommendedName>
        <fullName evidence="7">PPE family protein</fullName>
    </recommendedName>
</protein>
<evidence type="ECO:0000256" key="1">
    <source>
        <dbReference type="ARBA" id="ARBA00010652"/>
    </source>
</evidence>
<dbReference type="PANTHER" id="PTHR46766:SF1">
    <property type="entry name" value="GLUTAMINE-RICH PROTEIN 2"/>
    <property type="match status" value="1"/>
</dbReference>
<dbReference type="Proteomes" id="UP000240424">
    <property type="component" value="Unassembled WGS sequence"/>
</dbReference>
<name>A0A2U3P5N9_9MYCO</name>
<dbReference type="InterPro" id="IPR038332">
    <property type="entry name" value="PPE_sf"/>
</dbReference>
<sequence>MTAPIWMASPPEVHSTLLSAGPGPGSLLAAAGAWNSLSAEYASTAEQLSVVLAEVQAGAWEGPSAESYVAAHVPYLAWLIKASADSAATATQLETTAAAYTAALAAMPTLPELAANHVVHGALLATNFFGINTIPIAVNEADYARMWVQAATTMGTYDAVSTAAVAATPQADPAPTIVKVDDAESGDSPPNQPPTDISGDNPLGLPQWLRDLLNQLGIGNELLAHDPTVDTPLDQLIASFLHTFGINWNPAMGTVNGFTYDQYTNPLTLIFWVVRGLEKLEDFQQFFHYLLQNPIVAFQYLGSLILFDWPLHIIEELPFLPELLSPAIAAGVAPFAAGGALAGLAGLAAIPAPPVLPVPAPIAPPIAPPIIPALGSTPMAAPAPAPTSAPSPAPATSPAASPAPPPPAATPAGPGFAPPYAIGPGLGLGSGMSSSASSSAKRKAPEPDSAAAAAAATAGEAARARRRRRARQRGYGDEYMDMNVDVDPDWGAPAGEESLVSTTASDRGAGNLGFAGTARSEIDTKATGLTTLTSDEFGSGPRMPMLPGSWGSDGDREAANET</sequence>
<dbReference type="Gene3D" id="1.20.1260.20">
    <property type="entry name" value="PPE superfamily"/>
    <property type="match status" value="1"/>
</dbReference>
<feature type="compositionally biased region" description="Low complexity" evidence="2">
    <location>
        <begin position="450"/>
        <end position="461"/>
    </location>
</feature>
<dbReference type="FunFam" id="1.20.1260.20:FF:000001">
    <property type="entry name" value="PPE family protein PPE41"/>
    <property type="match status" value="1"/>
</dbReference>
<dbReference type="InterPro" id="IPR043641">
    <property type="entry name" value="PPE-PPW_C"/>
</dbReference>
<feature type="region of interest" description="Disordered" evidence="2">
    <location>
        <begin position="381"/>
        <end position="417"/>
    </location>
</feature>
<accession>A0A2U3P5N9</accession>
<evidence type="ECO:0000259" key="4">
    <source>
        <dbReference type="Pfam" id="PF18878"/>
    </source>
</evidence>
<dbReference type="OrthoDB" id="4753487at2"/>
<feature type="compositionally biased region" description="Acidic residues" evidence="2">
    <location>
        <begin position="478"/>
        <end position="488"/>
    </location>
</feature>
<dbReference type="AlphaFoldDB" id="A0A2U3P5N9"/>
<feature type="region of interest" description="Disordered" evidence="2">
    <location>
        <begin position="179"/>
        <end position="200"/>
    </location>
</feature>
<feature type="compositionally biased region" description="Polar residues" evidence="2">
    <location>
        <begin position="527"/>
        <end position="536"/>
    </location>
</feature>
<dbReference type="EMBL" id="FUEZ01000003">
    <property type="protein sequence ID" value="SPM39066.1"/>
    <property type="molecule type" value="Genomic_DNA"/>
</dbReference>
<dbReference type="STRING" id="1841861.GCA_900157365_05451"/>
<feature type="domain" description="PPE" evidence="3">
    <location>
        <begin position="6"/>
        <end position="168"/>
    </location>
</feature>
<dbReference type="PRINTS" id="PR01656">
    <property type="entry name" value="VACCYTOTOXIN"/>
</dbReference>
<evidence type="ECO:0008006" key="7">
    <source>
        <dbReference type="Google" id="ProtNLM"/>
    </source>
</evidence>
<organism evidence="5 6">
    <name type="scientific">Mycobacterium numidiamassiliense</name>
    <dbReference type="NCBI Taxonomy" id="1841861"/>
    <lineage>
        <taxon>Bacteria</taxon>
        <taxon>Bacillati</taxon>
        <taxon>Actinomycetota</taxon>
        <taxon>Actinomycetes</taxon>
        <taxon>Mycobacteriales</taxon>
        <taxon>Mycobacteriaceae</taxon>
        <taxon>Mycobacterium</taxon>
    </lineage>
</organism>